<dbReference type="InterPro" id="IPR003680">
    <property type="entry name" value="Flavodoxin_fold"/>
</dbReference>
<keyword evidence="2 6" id="KW-0288">FMN</keyword>
<feature type="binding site" evidence="6">
    <location>
        <begin position="95"/>
        <end position="98"/>
    </location>
    <ligand>
        <name>FMN</name>
        <dbReference type="ChEBI" id="CHEBI:58210"/>
    </ligand>
</feature>
<dbReference type="HAMAP" id="MF_01216">
    <property type="entry name" value="Azoreductase_type1"/>
    <property type="match status" value="1"/>
</dbReference>
<sequence length="204" mass="21405">MKLLHLDSSVLGDVSASRQLSREVVTAWQASQPGIEISYRDLAADNMQQLSGGTLAASGTPAELRDAAQQFEAALSENILNEFLGADALVIGAPMYNFAIPSQLKAWIDRVVVAGKTFRYGANGPEGLAGDKRVIIISTAGGMHAGQATAAAHEDYLKFVLGFVGISNVTVIHAHGLSMGPDAREAAFTHARSQIAGQFEAIAA</sequence>
<dbReference type="SUPFAM" id="SSF52218">
    <property type="entry name" value="Flavoproteins"/>
    <property type="match status" value="1"/>
</dbReference>
<feature type="domain" description="Flavodoxin-like fold" evidence="7">
    <location>
        <begin position="1"/>
        <end position="196"/>
    </location>
</feature>
<dbReference type="PANTHER" id="PTHR43741">
    <property type="entry name" value="FMN-DEPENDENT NADH-AZOREDUCTASE 1"/>
    <property type="match status" value="1"/>
</dbReference>
<comment type="similarity">
    <text evidence="6">Belongs to the azoreductase type 1 family.</text>
</comment>
<accession>A0ABQ5YI49</accession>
<dbReference type="InterPro" id="IPR050104">
    <property type="entry name" value="FMN-dep_NADH:Q_OxRdtase_AzoR1"/>
</dbReference>
<evidence type="ECO:0000313" key="8">
    <source>
        <dbReference type="EMBL" id="GLR13358.1"/>
    </source>
</evidence>
<comment type="catalytic activity">
    <reaction evidence="5">
        <text>N,N-dimethyl-1,4-phenylenediamine + anthranilate + 2 NAD(+) = 2-(4-dimethylaminophenyl)diazenylbenzoate + 2 NADH + 2 H(+)</text>
        <dbReference type="Rhea" id="RHEA:55872"/>
        <dbReference type="ChEBI" id="CHEBI:15378"/>
        <dbReference type="ChEBI" id="CHEBI:15783"/>
        <dbReference type="ChEBI" id="CHEBI:16567"/>
        <dbReference type="ChEBI" id="CHEBI:57540"/>
        <dbReference type="ChEBI" id="CHEBI:57945"/>
        <dbReference type="ChEBI" id="CHEBI:71579"/>
        <dbReference type="EC" id="1.7.1.17"/>
    </reaction>
    <physiologicalReaction direction="right-to-left" evidence="5">
        <dbReference type="Rhea" id="RHEA:55874"/>
    </physiologicalReaction>
</comment>
<keyword evidence="1 6" id="KW-0285">Flavoprotein</keyword>
<dbReference type="EMBL" id="BSOG01000002">
    <property type="protein sequence ID" value="GLR13358.1"/>
    <property type="molecule type" value="Genomic_DNA"/>
</dbReference>
<keyword evidence="4 6" id="KW-0520">NAD</keyword>
<evidence type="ECO:0000256" key="5">
    <source>
        <dbReference type="ARBA" id="ARBA00048542"/>
    </source>
</evidence>
<evidence type="ECO:0000256" key="6">
    <source>
        <dbReference type="HAMAP-Rule" id="MF_01216"/>
    </source>
</evidence>
<keyword evidence="9" id="KW-1185">Reference proteome</keyword>
<dbReference type="RefSeq" id="WP_284196463.1">
    <property type="nucleotide sequence ID" value="NZ_BSOG01000002.1"/>
</dbReference>
<dbReference type="Proteomes" id="UP001156706">
    <property type="component" value="Unassembled WGS sequence"/>
</dbReference>
<dbReference type="EC" id="1.7.1.17" evidence="6"/>
<name>A0ABQ5YI49_9NEIS</name>
<dbReference type="Gene3D" id="3.40.50.360">
    <property type="match status" value="1"/>
</dbReference>
<organism evidence="8 9">
    <name type="scientific">Chitinimonas prasina</name>
    <dbReference type="NCBI Taxonomy" id="1434937"/>
    <lineage>
        <taxon>Bacteria</taxon>
        <taxon>Pseudomonadati</taxon>
        <taxon>Pseudomonadota</taxon>
        <taxon>Betaproteobacteria</taxon>
        <taxon>Neisseriales</taxon>
        <taxon>Chitinibacteraceae</taxon>
        <taxon>Chitinimonas</taxon>
    </lineage>
</organism>
<feature type="binding site" evidence="6">
    <location>
        <begin position="139"/>
        <end position="142"/>
    </location>
    <ligand>
        <name>FMN</name>
        <dbReference type="ChEBI" id="CHEBI:58210"/>
    </ligand>
</feature>
<comment type="function">
    <text evidence="6">Quinone reductase that provides resistance to thiol-specific stress caused by electrophilic quinones.</text>
</comment>
<dbReference type="EC" id="1.6.5.-" evidence="6"/>
<evidence type="ECO:0000256" key="4">
    <source>
        <dbReference type="ARBA" id="ARBA00023027"/>
    </source>
</evidence>
<gene>
    <name evidence="8" type="primary">azoR2</name>
    <name evidence="6" type="synonym">azoR</name>
    <name evidence="8" type="ORF">GCM10007907_21480</name>
</gene>
<comment type="function">
    <text evidence="6">Also exhibits azoreductase activity. Catalyzes the reductive cleavage of the azo bond in aromatic azo compounds to the corresponding amines.</text>
</comment>
<comment type="caution">
    <text evidence="8">The sequence shown here is derived from an EMBL/GenBank/DDBJ whole genome shotgun (WGS) entry which is preliminary data.</text>
</comment>
<evidence type="ECO:0000259" key="7">
    <source>
        <dbReference type="Pfam" id="PF02525"/>
    </source>
</evidence>
<evidence type="ECO:0000256" key="3">
    <source>
        <dbReference type="ARBA" id="ARBA00023002"/>
    </source>
</evidence>
<protein>
    <recommendedName>
        <fullName evidence="6">FMN dependent NADH:quinone oxidoreductase</fullName>
        <ecNumber evidence="6">1.6.5.-</ecNumber>
    </recommendedName>
    <alternativeName>
        <fullName evidence="6">Azo-dye reductase</fullName>
    </alternativeName>
    <alternativeName>
        <fullName evidence="6">FMN-dependent NADH-azo compound oxidoreductase</fullName>
    </alternativeName>
    <alternativeName>
        <fullName evidence="6">FMN-dependent NADH-azoreductase</fullName>
        <ecNumber evidence="6">1.7.1.17</ecNumber>
    </alternativeName>
</protein>
<dbReference type="InterPro" id="IPR029039">
    <property type="entry name" value="Flavoprotein-like_sf"/>
</dbReference>
<feature type="binding site" evidence="6">
    <location>
        <begin position="15"/>
        <end position="17"/>
    </location>
    <ligand>
        <name>FMN</name>
        <dbReference type="ChEBI" id="CHEBI:58210"/>
    </ligand>
</feature>
<comment type="catalytic activity">
    <reaction evidence="6">
        <text>2 a quinone + NADH + H(+) = 2 a 1,4-benzosemiquinone + NAD(+)</text>
        <dbReference type="Rhea" id="RHEA:65952"/>
        <dbReference type="ChEBI" id="CHEBI:15378"/>
        <dbReference type="ChEBI" id="CHEBI:57540"/>
        <dbReference type="ChEBI" id="CHEBI:57945"/>
        <dbReference type="ChEBI" id="CHEBI:132124"/>
        <dbReference type="ChEBI" id="CHEBI:134225"/>
    </reaction>
</comment>
<evidence type="ECO:0000313" key="9">
    <source>
        <dbReference type="Proteomes" id="UP001156706"/>
    </source>
</evidence>
<dbReference type="Pfam" id="PF02525">
    <property type="entry name" value="Flavodoxin_2"/>
    <property type="match status" value="1"/>
</dbReference>
<comment type="subunit">
    <text evidence="6">Homodimer.</text>
</comment>
<keyword evidence="3 6" id="KW-0560">Oxidoreductase</keyword>
<reference evidence="9" key="1">
    <citation type="journal article" date="2019" name="Int. J. Syst. Evol. Microbiol.">
        <title>The Global Catalogue of Microorganisms (GCM) 10K type strain sequencing project: providing services to taxonomists for standard genome sequencing and annotation.</title>
        <authorList>
            <consortium name="The Broad Institute Genomics Platform"/>
            <consortium name="The Broad Institute Genome Sequencing Center for Infectious Disease"/>
            <person name="Wu L."/>
            <person name="Ma J."/>
        </authorList>
    </citation>
    <scope>NUCLEOTIDE SEQUENCE [LARGE SCALE GENOMIC DNA]</scope>
    <source>
        <strain evidence="9">NBRC 110044</strain>
    </source>
</reference>
<feature type="binding site" evidence="6">
    <location>
        <position position="9"/>
    </location>
    <ligand>
        <name>FMN</name>
        <dbReference type="ChEBI" id="CHEBI:58210"/>
    </ligand>
</feature>
<dbReference type="InterPro" id="IPR023048">
    <property type="entry name" value="NADH:quinone_OxRdtase_FMN_depd"/>
</dbReference>
<evidence type="ECO:0000256" key="2">
    <source>
        <dbReference type="ARBA" id="ARBA00022643"/>
    </source>
</evidence>
<evidence type="ECO:0000256" key="1">
    <source>
        <dbReference type="ARBA" id="ARBA00022630"/>
    </source>
</evidence>
<comment type="cofactor">
    <cofactor evidence="6">
        <name>FMN</name>
        <dbReference type="ChEBI" id="CHEBI:58210"/>
    </cofactor>
    <text evidence="6">Binds 1 FMN per subunit.</text>
</comment>
<dbReference type="PANTHER" id="PTHR43741:SF4">
    <property type="entry name" value="FMN-DEPENDENT NADH:QUINONE OXIDOREDUCTASE"/>
    <property type="match status" value="1"/>
</dbReference>
<proteinExistence type="inferred from homology"/>